<organism evidence="1 2">
    <name type="scientific">Lecanicillium saksenae</name>
    <dbReference type="NCBI Taxonomy" id="468837"/>
    <lineage>
        <taxon>Eukaryota</taxon>
        <taxon>Fungi</taxon>
        <taxon>Dikarya</taxon>
        <taxon>Ascomycota</taxon>
        <taxon>Pezizomycotina</taxon>
        <taxon>Sordariomycetes</taxon>
        <taxon>Hypocreomycetidae</taxon>
        <taxon>Hypocreales</taxon>
        <taxon>Cordycipitaceae</taxon>
        <taxon>Lecanicillium</taxon>
    </lineage>
</organism>
<protein>
    <submittedName>
        <fullName evidence="1">Uncharacterized protein</fullName>
    </submittedName>
</protein>
<dbReference type="Proteomes" id="UP001148737">
    <property type="component" value="Unassembled WGS sequence"/>
</dbReference>
<keyword evidence="2" id="KW-1185">Reference proteome</keyword>
<sequence length="190" mass="21351">MTSLEIARQLEGDPDVRVKGILMIDSAYPAMLAHRKQQMVREAGGGQEGELGDPQALAQEEVGKSKNQVLSIRAMREARKMIARWELPRWEGELRGRRPPAILIRARDSLYSEDWTSAIDASRGVRTLGWDAYDEGMFVDVLEVDGHHFNMFDHSRIPGITAAISKALTKLDPPTKDDSVDEWDMGHPPF</sequence>
<reference evidence="1" key="1">
    <citation type="submission" date="2022-07" db="EMBL/GenBank/DDBJ databases">
        <title>Genome Sequence of Lecanicillium saksenae.</title>
        <authorList>
            <person name="Buettner E."/>
        </authorList>
    </citation>
    <scope>NUCLEOTIDE SEQUENCE</scope>
    <source>
        <strain evidence="1">VT-O1</strain>
    </source>
</reference>
<name>A0ACC1QB40_9HYPO</name>
<accession>A0ACC1QB40</accession>
<evidence type="ECO:0000313" key="2">
    <source>
        <dbReference type="Proteomes" id="UP001148737"/>
    </source>
</evidence>
<gene>
    <name evidence="1" type="ORF">NLG97_g11185</name>
</gene>
<evidence type="ECO:0000313" key="1">
    <source>
        <dbReference type="EMBL" id="KAJ3472213.1"/>
    </source>
</evidence>
<dbReference type="EMBL" id="JANAKD010003347">
    <property type="protein sequence ID" value="KAJ3472213.1"/>
    <property type="molecule type" value="Genomic_DNA"/>
</dbReference>
<proteinExistence type="predicted"/>
<comment type="caution">
    <text evidence="1">The sequence shown here is derived from an EMBL/GenBank/DDBJ whole genome shotgun (WGS) entry which is preliminary data.</text>
</comment>